<sequence>MLICYSLGMNNLNNYPAPVLPKLVLSVIGAGAGAGAGAGNGNGTGTATYPRAAHSDYCTLACVCEKREMNRKGDRYNYTYLPTSYYDGLLLPCLPYLPCLPCLPLLPCLLHKSSPFWELYSMHDARESNPKRNDLL</sequence>
<accession>G2YDK7</accession>
<dbReference type="AlphaFoldDB" id="G2YDK7"/>
<name>G2YDK7_BOTF4</name>
<dbReference type="HOGENOM" id="CLU_1875121_0_0_1"/>
<dbReference type="InParanoid" id="G2YDK7"/>
<dbReference type="EMBL" id="FQ790321">
    <property type="protein sequence ID" value="CCD49855.1"/>
    <property type="molecule type" value="Genomic_DNA"/>
</dbReference>
<proteinExistence type="predicted"/>
<organism evidence="1 2">
    <name type="scientific">Botryotinia fuckeliana (strain T4)</name>
    <name type="common">Noble rot fungus</name>
    <name type="synonym">Botrytis cinerea</name>
    <dbReference type="NCBI Taxonomy" id="999810"/>
    <lineage>
        <taxon>Eukaryota</taxon>
        <taxon>Fungi</taxon>
        <taxon>Dikarya</taxon>
        <taxon>Ascomycota</taxon>
        <taxon>Pezizomycotina</taxon>
        <taxon>Leotiomycetes</taxon>
        <taxon>Helotiales</taxon>
        <taxon>Sclerotiniaceae</taxon>
        <taxon>Botrytis</taxon>
    </lineage>
</organism>
<reference evidence="2" key="1">
    <citation type="journal article" date="2011" name="PLoS Genet.">
        <title>Genomic analysis of the necrotrophic fungal pathogens Sclerotinia sclerotiorum and Botrytis cinerea.</title>
        <authorList>
            <person name="Amselem J."/>
            <person name="Cuomo C.A."/>
            <person name="van Kan J.A."/>
            <person name="Viaud M."/>
            <person name="Benito E.P."/>
            <person name="Couloux A."/>
            <person name="Coutinho P.M."/>
            <person name="de Vries R.P."/>
            <person name="Dyer P.S."/>
            <person name="Fillinger S."/>
            <person name="Fournier E."/>
            <person name="Gout L."/>
            <person name="Hahn M."/>
            <person name="Kohn L."/>
            <person name="Lapalu N."/>
            <person name="Plummer K.M."/>
            <person name="Pradier J.M."/>
            <person name="Quevillon E."/>
            <person name="Sharon A."/>
            <person name="Simon A."/>
            <person name="ten Have A."/>
            <person name="Tudzynski B."/>
            <person name="Tudzynski P."/>
            <person name="Wincker P."/>
            <person name="Andrew M."/>
            <person name="Anthouard V."/>
            <person name="Beever R.E."/>
            <person name="Beffa R."/>
            <person name="Benoit I."/>
            <person name="Bouzid O."/>
            <person name="Brault B."/>
            <person name="Chen Z."/>
            <person name="Choquer M."/>
            <person name="Collemare J."/>
            <person name="Cotton P."/>
            <person name="Danchin E.G."/>
            <person name="Da Silva C."/>
            <person name="Gautier A."/>
            <person name="Giraud C."/>
            <person name="Giraud T."/>
            <person name="Gonzalez C."/>
            <person name="Grossetete S."/>
            <person name="Guldener U."/>
            <person name="Henrissat B."/>
            <person name="Howlett B.J."/>
            <person name="Kodira C."/>
            <person name="Kretschmer M."/>
            <person name="Lappartient A."/>
            <person name="Leroch M."/>
            <person name="Levis C."/>
            <person name="Mauceli E."/>
            <person name="Neuveglise C."/>
            <person name="Oeser B."/>
            <person name="Pearson M."/>
            <person name="Poulain J."/>
            <person name="Poussereau N."/>
            <person name="Quesneville H."/>
            <person name="Rascle C."/>
            <person name="Schumacher J."/>
            <person name="Segurens B."/>
            <person name="Sexton A."/>
            <person name="Silva E."/>
            <person name="Sirven C."/>
            <person name="Soanes D.M."/>
            <person name="Talbot N.J."/>
            <person name="Templeton M."/>
            <person name="Yandava C."/>
            <person name="Yarden O."/>
            <person name="Zeng Q."/>
            <person name="Rollins J.A."/>
            <person name="Lebrun M.H."/>
            <person name="Dickman M."/>
        </authorList>
    </citation>
    <scope>NUCLEOTIDE SEQUENCE [LARGE SCALE GENOMIC DNA]</scope>
    <source>
        <strain evidence="2">T4</strain>
    </source>
</reference>
<evidence type="ECO:0000313" key="1">
    <source>
        <dbReference type="EMBL" id="CCD49855.1"/>
    </source>
</evidence>
<dbReference type="Proteomes" id="UP000008177">
    <property type="component" value="Unplaced contigs"/>
</dbReference>
<gene>
    <name evidence="1" type="ORF">BofuT4_P095630.1</name>
</gene>
<protein>
    <submittedName>
        <fullName evidence="1">Uncharacterized protein</fullName>
    </submittedName>
</protein>
<evidence type="ECO:0000313" key="2">
    <source>
        <dbReference type="Proteomes" id="UP000008177"/>
    </source>
</evidence>